<feature type="chain" id="PRO_5016679020" evidence="1">
    <location>
        <begin position="25"/>
        <end position="200"/>
    </location>
</feature>
<dbReference type="Pfam" id="PF05494">
    <property type="entry name" value="MlaC"/>
    <property type="match status" value="1"/>
</dbReference>
<dbReference type="OrthoDB" id="9798905at2"/>
<sequence>MKLKNLFKILLLVGFIITSANALKQDEIQDTMTKKIDNVLTILEQKNLPTNKKGEQIIKIIDEVFDYELMARIALGKETWDTLSEPKQKEFTKIFETKLKNSYIEKLELYNDQKVKILGLNPYKNARLQLETELLGKEGTYKINYNFYNKSKNNNEQWLIYDVDLVGVSIIQTYRQQFAGLLKEKSFDEMLVLLENPNTK</sequence>
<dbReference type="PANTHER" id="PTHR36573">
    <property type="entry name" value="INTERMEMBRANE PHOSPHOLIPID TRANSPORT SYSTEM BINDING PROTEIN MLAC"/>
    <property type="match status" value="1"/>
</dbReference>
<dbReference type="InterPro" id="IPR042245">
    <property type="entry name" value="Tgt2/MlaC_sf"/>
</dbReference>
<feature type="signal peptide" evidence="1">
    <location>
        <begin position="1"/>
        <end position="24"/>
    </location>
</feature>
<evidence type="ECO:0000256" key="1">
    <source>
        <dbReference type="SAM" id="SignalP"/>
    </source>
</evidence>
<accession>A0A363D5A4</accession>
<dbReference type="EMBL" id="MUXE01000001">
    <property type="protein sequence ID" value="PUE66528.1"/>
    <property type="molecule type" value="Genomic_DNA"/>
</dbReference>
<keyword evidence="3" id="KW-1185">Reference proteome</keyword>
<name>A0A363D5A4_9BACT</name>
<keyword evidence="1" id="KW-0732">Signal</keyword>
<dbReference type="Proteomes" id="UP000251135">
    <property type="component" value="Unassembled WGS sequence"/>
</dbReference>
<organism evidence="2 3">
    <name type="scientific">Arcobacter caeni</name>
    <dbReference type="NCBI Taxonomy" id="1912877"/>
    <lineage>
        <taxon>Bacteria</taxon>
        <taxon>Pseudomonadati</taxon>
        <taxon>Campylobacterota</taxon>
        <taxon>Epsilonproteobacteria</taxon>
        <taxon>Campylobacterales</taxon>
        <taxon>Arcobacteraceae</taxon>
        <taxon>Arcobacter</taxon>
    </lineage>
</organism>
<dbReference type="RefSeq" id="WP_108557640.1">
    <property type="nucleotide sequence ID" value="NZ_MUXE01000001.1"/>
</dbReference>
<comment type="caution">
    <text evidence="2">The sequence shown here is derived from an EMBL/GenBank/DDBJ whole genome shotgun (WGS) entry which is preliminary data.</text>
</comment>
<dbReference type="InterPro" id="IPR008869">
    <property type="entry name" value="MlaC/ttg2D"/>
</dbReference>
<reference evidence="2 3" key="1">
    <citation type="submission" date="2017-02" db="EMBL/GenBank/DDBJ databases">
        <title>Arcobacter caeni sp. nov, a new Arcobacter species isolated from reclaimed water.</title>
        <authorList>
            <person name="Figueras M.J."/>
            <person name="Perez-Cataluna A."/>
            <person name="Salas-Masso N."/>
        </authorList>
    </citation>
    <scope>NUCLEOTIDE SEQUENCE [LARGE SCALE GENOMIC DNA]</scope>
    <source>
        <strain evidence="2 3">RW17-10</strain>
    </source>
</reference>
<dbReference type="Gene3D" id="3.10.450.710">
    <property type="entry name" value="Tgt2/MlaC"/>
    <property type="match status" value="1"/>
</dbReference>
<gene>
    <name evidence="2" type="ORF">B0174_00300</name>
</gene>
<evidence type="ECO:0000313" key="3">
    <source>
        <dbReference type="Proteomes" id="UP000251135"/>
    </source>
</evidence>
<dbReference type="PANTHER" id="PTHR36573:SF1">
    <property type="entry name" value="INTERMEMBRANE PHOSPHOLIPID TRANSPORT SYSTEM BINDING PROTEIN MLAC"/>
    <property type="match status" value="1"/>
</dbReference>
<protein>
    <submittedName>
        <fullName evidence="2">Toluene tolerance protein</fullName>
    </submittedName>
</protein>
<proteinExistence type="predicted"/>
<dbReference type="AlphaFoldDB" id="A0A363D5A4"/>
<evidence type="ECO:0000313" key="2">
    <source>
        <dbReference type="EMBL" id="PUE66528.1"/>
    </source>
</evidence>